<dbReference type="InterPro" id="IPR053142">
    <property type="entry name" value="PchR_regulatory_protein"/>
</dbReference>
<sequence length="356" mass="39265">MLHRATSHDTSRVGKESGLQDRKSAGHEHDPYQLANSCVRSFDDPESFAQTIPGGRFGLVPVEHGGFEATLRVSSLTDGVAVRGVSLSHPVALRSEFTGGNNPSATFLFPVRNGRDILFDGRSFSEDRIVSRIPGQTPSVRTNGATEIGSIVVRQEAVRRIAEAVFGREFPEIFLNPASFRPSGTEHMAALRHAYLRANGILQGYSHARLSQLEQTLIKRLRESVVIALLEALVGGEVKRDHLAHQRQTACMARIERLIDERREDPIGLQDLCEGAGLALRTAEAIIRNRTGMTALQYLQRRYLAFARESLLRAESGATVTKIAMQNGFFHLGRFAGFYRSIYGEPPSTTLLRAMG</sequence>
<accession>A0A1H4L5R8</accession>
<dbReference type="Pfam" id="PF12833">
    <property type="entry name" value="HTH_18"/>
    <property type="match status" value="1"/>
</dbReference>
<dbReference type="PROSITE" id="PS01124">
    <property type="entry name" value="HTH_ARAC_FAMILY_2"/>
    <property type="match status" value="1"/>
</dbReference>
<dbReference type="SMART" id="SM00342">
    <property type="entry name" value="HTH_ARAC"/>
    <property type="match status" value="1"/>
</dbReference>
<evidence type="ECO:0000256" key="1">
    <source>
        <dbReference type="SAM" id="MobiDB-lite"/>
    </source>
</evidence>
<gene>
    <name evidence="3" type="ORF">SAMN05216452_2642</name>
</gene>
<organism evidence="3 4">
    <name type="scientific">Nitratireductor aquibiodomus</name>
    <dbReference type="NCBI Taxonomy" id="204799"/>
    <lineage>
        <taxon>Bacteria</taxon>
        <taxon>Pseudomonadati</taxon>
        <taxon>Pseudomonadota</taxon>
        <taxon>Alphaproteobacteria</taxon>
        <taxon>Hyphomicrobiales</taxon>
        <taxon>Phyllobacteriaceae</taxon>
        <taxon>Nitratireductor</taxon>
    </lineage>
</organism>
<feature type="domain" description="HTH araC/xylS-type" evidence="2">
    <location>
        <begin position="253"/>
        <end position="353"/>
    </location>
</feature>
<dbReference type="Gene3D" id="1.10.10.60">
    <property type="entry name" value="Homeodomain-like"/>
    <property type="match status" value="1"/>
</dbReference>
<evidence type="ECO:0000259" key="2">
    <source>
        <dbReference type="PROSITE" id="PS01124"/>
    </source>
</evidence>
<proteinExistence type="predicted"/>
<dbReference type="AlphaFoldDB" id="A0A1H4L5R8"/>
<protein>
    <submittedName>
        <fullName evidence="3">AraC-type DNA-binding protein</fullName>
    </submittedName>
</protein>
<dbReference type="GO" id="GO:0043565">
    <property type="term" value="F:sequence-specific DNA binding"/>
    <property type="evidence" value="ECO:0007669"/>
    <property type="project" value="InterPro"/>
</dbReference>
<dbReference type="PANTHER" id="PTHR47893">
    <property type="entry name" value="REGULATORY PROTEIN PCHR"/>
    <property type="match status" value="1"/>
</dbReference>
<name>A0A1H4L5R8_9HYPH</name>
<keyword evidence="4" id="KW-1185">Reference proteome</keyword>
<dbReference type="PANTHER" id="PTHR47893:SF1">
    <property type="entry name" value="REGULATORY PROTEIN PCHR"/>
    <property type="match status" value="1"/>
</dbReference>
<reference evidence="4" key="1">
    <citation type="submission" date="2016-10" db="EMBL/GenBank/DDBJ databases">
        <authorList>
            <person name="Varghese N."/>
            <person name="Submissions S."/>
        </authorList>
    </citation>
    <scope>NUCLEOTIDE SEQUENCE [LARGE SCALE GENOMIC DNA]</scope>
    <source>
        <strain evidence="4">ES.061</strain>
    </source>
</reference>
<dbReference type="EMBL" id="FNSL01000001">
    <property type="protein sequence ID" value="SEB65695.1"/>
    <property type="molecule type" value="Genomic_DNA"/>
</dbReference>
<evidence type="ECO:0000313" key="4">
    <source>
        <dbReference type="Proteomes" id="UP000199064"/>
    </source>
</evidence>
<evidence type="ECO:0000313" key="3">
    <source>
        <dbReference type="EMBL" id="SEB65695.1"/>
    </source>
</evidence>
<feature type="region of interest" description="Disordered" evidence="1">
    <location>
        <begin position="1"/>
        <end position="30"/>
    </location>
</feature>
<dbReference type="Proteomes" id="UP000199064">
    <property type="component" value="Unassembled WGS sequence"/>
</dbReference>
<keyword evidence="3" id="KW-0238">DNA-binding</keyword>
<dbReference type="InterPro" id="IPR018060">
    <property type="entry name" value="HTH_AraC"/>
</dbReference>
<dbReference type="GO" id="GO:0003700">
    <property type="term" value="F:DNA-binding transcription factor activity"/>
    <property type="evidence" value="ECO:0007669"/>
    <property type="project" value="InterPro"/>
</dbReference>